<dbReference type="AlphaFoldDB" id="A0A3B1JFT5"/>
<feature type="transmembrane region" description="Helical" evidence="1">
    <location>
        <begin position="194"/>
        <end position="216"/>
    </location>
</feature>
<dbReference type="InterPro" id="IPR016186">
    <property type="entry name" value="C-type_lectin-like/link_sf"/>
</dbReference>
<evidence type="ECO:0000313" key="3">
    <source>
        <dbReference type="Ensembl" id="ENSAMXP00000040596.1"/>
    </source>
</evidence>
<dbReference type="SMART" id="SM00034">
    <property type="entry name" value="CLECT"/>
    <property type="match status" value="1"/>
</dbReference>
<dbReference type="Proteomes" id="UP000018467">
    <property type="component" value="Unassembled WGS sequence"/>
</dbReference>
<dbReference type="STRING" id="7994.ENSAMXP00000040596"/>
<keyword evidence="1" id="KW-1133">Transmembrane helix</keyword>
<dbReference type="Ensembl" id="ENSAMXT00000032085.1">
    <property type="protein sequence ID" value="ENSAMXP00000040596.1"/>
    <property type="gene ID" value="ENSAMXG00000039858.1"/>
</dbReference>
<dbReference type="InterPro" id="IPR001304">
    <property type="entry name" value="C-type_lectin-like"/>
</dbReference>
<reference evidence="4" key="2">
    <citation type="journal article" date="2014" name="Nat. Commun.">
        <title>The cavefish genome reveals candidate genes for eye loss.</title>
        <authorList>
            <person name="McGaugh S.E."/>
            <person name="Gross J.B."/>
            <person name="Aken B."/>
            <person name="Blin M."/>
            <person name="Borowsky R."/>
            <person name="Chalopin D."/>
            <person name="Hinaux H."/>
            <person name="Jeffery W.R."/>
            <person name="Keene A."/>
            <person name="Ma L."/>
            <person name="Minx P."/>
            <person name="Murphy D."/>
            <person name="O'Quin K.E."/>
            <person name="Retaux S."/>
            <person name="Rohner N."/>
            <person name="Searle S.M."/>
            <person name="Stahl B.A."/>
            <person name="Tabin C."/>
            <person name="Volff J.N."/>
            <person name="Yoshizawa M."/>
            <person name="Warren W.C."/>
        </authorList>
    </citation>
    <scope>NUCLEOTIDE SEQUENCE [LARGE SCALE GENOMIC DNA]</scope>
    <source>
        <strain evidence="4">female</strain>
    </source>
</reference>
<dbReference type="PROSITE" id="PS50041">
    <property type="entry name" value="C_TYPE_LECTIN_2"/>
    <property type="match status" value="1"/>
</dbReference>
<keyword evidence="4" id="KW-1185">Reference proteome</keyword>
<dbReference type="CDD" id="cd00037">
    <property type="entry name" value="CLECT"/>
    <property type="match status" value="1"/>
</dbReference>
<proteinExistence type="predicted"/>
<dbReference type="PANTHER" id="PTHR22803">
    <property type="entry name" value="MANNOSE, PHOSPHOLIPASE, LECTIN RECEPTOR RELATED"/>
    <property type="match status" value="1"/>
</dbReference>
<keyword evidence="1" id="KW-0812">Transmembrane</keyword>
<dbReference type="GeneTree" id="ENSGT01150000286973"/>
<reference evidence="3" key="3">
    <citation type="submission" date="2025-08" db="UniProtKB">
        <authorList>
            <consortium name="Ensembl"/>
        </authorList>
    </citation>
    <scope>IDENTIFICATION</scope>
</reference>
<reference evidence="3" key="4">
    <citation type="submission" date="2025-09" db="UniProtKB">
        <authorList>
            <consortium name="Ensembl"/>
        </authorList>
    </citation>
    <scope>IDENTIFICATION</scope>
</reference>
<dbReference type="Bgee" id="ENSAMXG00000039858">
    <property type="expression patterns" value="Expressed in head kidney and 14 other cell types or tissues"/>
</dbReference>
<dbReference type="InterPro" id="IPR050111">
    <property type="entry name" value="C-type_lectin/snaclec_domain"/>
</dbReference>
<dbReference type="Pfam" id="PF00059">
    <property type="entry name" value="Lectin_C"/>
    <property type="match status" value="1"/>
</dbReference>
<protein>
    <submittedName>
        <fullName evidence="3">CD302 molecule</fullName>
    </submittedName>
</protein>
<evidence type="ECO:0000313" key="4">
    <source>
        <dbReference type="Proteomes" id="UP000018467"/>
    </source>
</evidence>
<sequence>MRWIGKRRAGGRASVVYLNSLLLKVHARSSRYLPAHPFSDKVGPPALGLADNCPADGRTWVPFGKSCYHFVHGEEDIPKSYTIERAKEICSGFSTIRSAEENSFIADYSSKVWKGSINIWLGMYYDSDVDAFKWNDNSPLTFNKWEEVGEEDPEQPLIDTCVILHVASEMWENVSCSENPENGVVCETLQSNPVLSALVIVSVILILGISAFVWFIQQRSNSGSTLLPSFEYHPPFGAPSADQTCLVEAEEIEETS</sequence>
<keyword evidence="1" id="KW-0472">Membrane</keyword>
<organism evidence="3 4">
    <name type="scientific">Astyanax mexicanus</name>
    <name type="common">Blind cave fish</name>
    <name type="synonym">Astyanax fasciatus mexicanus</name>
    <dbReference type="NCBI Taxonomy" id="7994"/>
    <lineage>
        <taxon>Eukaryota</taxon>
        <taxon>Metazoa</taxon>
        <taxon>Chordata</taxon>
        <taxon>Craniata</taxon>
        <taxon>Vertebrata</taxon>
        <taxon>Euteleostomi</taxon>
        <taxon>Actinopterygii</taxon>
        <taxon>Neopterygii</taxon>
        <taxon>Teleostei</taxon>
        <taxon>Ostariophysi</taxon>
        <taxon>Characiformes</taxon>
        <taxon>Characoidei</taxon>
        <taxon>Acestrorhamphidae</taxon>
        <taxon>Acestrorhamphinae</taxon>
        <taxon>Astyanax</taxon>
    </lineage>
</organism>
<reference evidence="4" key="1">
    <citation type="submission" date="2013-03" db="EMBL/GenBank/DDBJ databases">
        <authorList>
            <person name="Jeffery W."/>
            <person name="Warren W."/>
            <person name="Wilson R.K."/>
        </authorList>
    </citation>
    <scope>NUCLEOTIDE SEQUENCE</scope>
    <source>
        <strain evidence="4">female</strain>
    </source>
</reference>
<dbReference type="InterPro" id="IPR016187">
    <property type="entry name" value="CTDL_fold"/>
</dbReference>
<name>A0A3B1JFT5_ASTMX</name>
<evidence type="ECO:0000256" key="1">
    <source>
        <dbReference type="SAM" id="Phobius"/>
    </source>
</evidence>
<feature type="domain" description="C-type lectin" evidence="2">
    <location>
        <begin position="63"/>
        <end position="178"/>
    </location>
</feature>
<dbReference type="Gene3D" id="3.10.100.10">
    <property type="entry name" value="Mannose-Binding Protein A, subunit A"/>
    <property type="match status" value="1"/>
</dbReference>
<accession>A0A3B1JFT5</accession>
<evidence type="ECO:0000259" key="2">
    <source>
        <dbReference type="PROSITE" id="PS50041"/>
    </source>
</evidence>
<dbReference type="InParanoid" id="A0A3B1JFT5"/>
<dbReference type="SUPFAM" id="SSF56436">
    <property type="entry name" value="C-type lectin-like"/>
    <property type="match status" value="1"/>
</dbReference>